<evidence type="ECO:0000256" key="2">
    <source>
        <dbReference type="ARBA" id="ARBA00022448"/>
    </source>
</evidence>
<keyword evidence="6 11" id="KW-0406">Ion transport</keyword>
<feature type="transmembrane region" description="Helical" evidence="11">
    <location>
        <begin position="228"/>
        <end position="252"/>
    </location>
</feature>
<sequence>MAKKKTMLLFYRPINDRLSTRGTHEINENIAPQYESLDYDICENTLMRREEDSKGDKFVFRKRIARWFVFLLIGVVTALIACCIDIAIEELSSIKFRFLKYYVDLCMNDRCMYIPHLYWVATNIVPVLIGTILVTYVEPVAAGSGIPQVKCYLNGVKVPRIVRIKTLLVKSIGVTCSVLGGLAVGKEGPMIHSGAVVAAGISQGKTTSLSKDFHFFNYFREDHEKRDFVSGGAAAGVAAAFGAPMGGVLFSLEEGSSFWNQSLTWRIFFASMISTFTLNVILSAYHGFPGQLTYSGLLNFGAFPNISYEFFEIPLFVLMGVLGGVLGALFNYVNLKLTLFRMKYITKKWLKVVEVLVVSSVSATVAFAMIMMIDDCRPLGQDPTKFPVQLYCGDGEYSAVASIWFQNPEASVRSLFHDPPGSHNPCTVGVFFAIYFALSCWTYGLSVSSGLFIPSLLTGAAWGRLAGMFLEYLFPNAAWTNPGKYALIGAASQLGGNVRMTISLTVILIEATANITFGLPLMITLITAKWIGDLFNEGIYDLHIHLSGVPILGWEPPQLSHNIFASQFMSYPVVKFNCIESVARIVDTLRDTIHSGFPVVTSVHDPRNQQTEAGTKLCGLILRSQLIVILQNKIFVENKEEWMGKSITLKLFRDAYPRYPKIEQIYVSELERSYTVDLRNFMNPTPYTVPLAASLPRVFKLFRGLGLRHLPVLDNRFELVGIVTRKDLAKYGTNH</sequence>
<feature type="transmembrane region" description="Helical" evidence="11">
    <location>
        <begin position="313"/>
        <end position="333"/>
    </location>
</feature>
<feature type="transmembrane region" description="Helical" evidence="11">
    <location>
        <begin position="167"/>
        <end position="185"/>
    </location>
</feature>
<dbReference type="GO" id="GO:0005765">
    <property type="term" value="C:lysosomal membrane"/>
    <property type="evidence" value="ECO:0007669"/>
    <property type="project" value="TreeGrafter"/>
</dbReference>
<dbReference type="SUPFAM" id="SSF54631">
    <property type="entry name" value="CBS-domain pair"/>
    <property type="match status" value="1"/>
</dbReference>
<comment type="caution">
    <text evidence="13">The sequence shown here is derived from an EMBL/GenBank/DDBJ whole genome shotgun (WGS) entry which is preliminary data.</text>
</comment>
<dbReference type="Pfam" id="PF00654">
    <property type="entry name" value="Voltage_CLC"/>
    <property type="match status" value="1"/>
</dbReference>
<dbReference type="PRINTS" id="PR00762">
    <property type="entry name" value="CLCHANNEL"/>
</dbReference>
<dbReference type="InterPro" id="IPR051280">
    <property type="entry name" value="Cl-channel/antiporter"/>
</dbReference>
<dbReference type="Pfam" id="PF00571">
    <property type="entry name" value="CBS"/>
    <property type="match status" value="1"/>
</dbReference>
<evidence type="ECO:0000256" key="11">
    <source>
        <dbReference type="RuleBase" id="RU361221"/>
    </source>
</evidence>
<dbReference type="AlphaFoldDB" id="A0A8S1CPU7"/>
<organism evidence="13 14">
    <name type="scientific">Cloeon dipterum</name>
    <dbReference type="NCBI Taxonomy" id="197152"/>
    <lineage>
        <taxon>Eukaryota</taxon>
        <taxon>Metazoa</taxon>
        <taxon>Ecdysozoa</taxon>
        <taxon>Arthropoda</taxon>
        <taxon>Hexapoda</taxon>
        <taxon>Insecta</taxon>
        <taxon>Pterygota</taxon>
        <taxon>Palaeoptera</taxon>
        <taxon>Ephemeroptera</taxon>
        <taxon>Pisciforma</taxon>
        <taxon>Baetidae</taxon>
        <taxon>Cloeon</taxon>
    </lineage>
</organism>
<comment type="similarity">
    <text evidence="11">Belongs to the chloride channel (TC 2.A.49) family.</text>
</comment>
<evidence type="ECO:0000256" key="3">
    <source>
        <dbReference type="ARBA" id="ARBA00022692"/>
    </source>
</evidence>
<evidence type="ECO:0000256" key="1">
    <source>
        <dbReference type="ARBA" id="ARBA00004141"/>
    </source>
</evidence>
<keyword evidence="5 11" id="KW-1133">Transmembrane helix</keyword>
<dbReference type="PANTHER" id="PTHR11689:SF136">
    <property type="entry name" value="H(+)_CL(-) EXCHANGE TRANSPORTER 7"/>
    <property type="match status" value="1"/>
</dbReference>
<dbReference type="PANTHER" id="PTHR11689">
    <property type="entry name" value="CHLORIDE CHANNEL PROTEIN CLC FAMILY MEMBER"/>
    <property type="match status" value="1"/>
</dbReference>
<name>A0A8S1CPU7_9INSE</name>
<dbReference type="InterPro" id="IPR046342">
    <property type="entry name" value="CBS_dom_sf"/>
</dbReference>
<feature type="transmembrane region" description="Helical" evidence="11">
    <location>
        <begin position="117"/>
        <end position="137"/>
    </location>
</feature>
<dbReference type="SUPFAM" id="SSF81340">
    <property type="entry name" value="Clc chloride channel"/>
    <property type="match status" value="1"/>
</dbReference>
<keyword evidence="8 11" id="KW-0472">Membrane</keyword>
<keyword evidence="7 10" id="KW-0129">CBS domain</keyword>
<feature type="domain" description="CBS" evidence="12">
    <location>
        <begin position="682"/>
        <end position="735"/>
    </location>
</feature>
<dbReference type="Gene3D" id="3.10.580.10">
    <property type="entry name" value="CBS-domain"/>
    <property type="match status" value="1"/>
</dbReference>
<dbReference type="Gene3D" id="1.10.3080.10">
    <property type="entry name" value="Clc chloride channel"/>
    <property type="match status" value="1"/>
</dbReference>
<evidence type="ECO:0000256" key="7">
    <source>
        <dbReference type="ARBA" id="ARBA00023122"/>
    </source>
</evidence>
<feature type="transmembrane region" description="Helical" evidence="11">
    <location>
        <begin position="264"/>
        <end position="288"/>
    </location>
</feature>
<dbReference type="PROSITE" id="PS51371">
    <property type="entry name" value="CBS"/>
    <property type="match status" value="1"/>
</dbReference>
<dbReference type="OrthoDB" id="428525at2759"/>
<dbReference type="InterPro" id="IPR000644">
    <property type="entry name" value="CBS_dom"/>
</dbReference>
<comment type="subcellular location">
    <subcellularLocation>
        <location evidence="1 11">Membrane</location>
        <topology evidence="1 11">Multi-pass membrane protein</topology>
    </subcellularLocation>
</comment>
<keyword evidence="2 11" id="KW-0813">Transport</keyword>
<feature type="transmembrane region" description="Helical" evidence="11">
    <location>
        <begin position="67"/>
        <end position="88"/>
    </location>
</feature>
<evidence type="ECO:0000256" key="10">
    <source>
        <dbReference type="PROSITE-ProRule" id="PRU00703"/>
    </source>
</evidence>
<dbReference type="InterPro" id="IPR014743">
    <property type="entry name" value="Cl-channel_core"/>
</dbReference>
<evidence type="ECO:0000256" key="6">
    <source>
        <dbReference type="ARBA" id="ARBA00023065"/>
    </source>
</evidence>
<evidence type="ECO:0000313" key="14">
    <source>
        <dbReference type="Proteomes" id="UP000494165"/>
    </source>
</evidence>
<evidence type="ECO:0000313" key="13">
    <source>
        <dbReference type="EMBL" id="CAB3367294.1"/>
    </source>
</evidence>
<proteinExistence type="inferred from homology"/>
<evidence type="ECO:0000256" key="5">
    <source>
        <dbReference type="ARBA" id="ARBA00022989"/>
    </source>
</evidence>
<dbReference type="CDD" id="cd03685">
    <property type="entry name" value="ClC_6_like"/>
    <property type="match status" value="1"/>
</dbReference>
<keyword evidence="9 11" id="KW-0868">Chloride</keyword>
<dbReference type="EMBL" id="CADEPI010000030">
    <property type="protein sequence ID" value="CAB3367294.1"/>
    <property type="molecule type" value="Genomic_DNA"/>
</dbReference>
<accession>A0A8S1CPU7</accession>
<dbReference type="InterPro" id="IPR001807">
    <property type="entry name" value="ClC"/>
</dbReference>
<evidence type="ECO:0000256" key="9">
    <source>
        <dbReference type="ARBA" id="ARBA00023214"/>
    </source>
</evidence>
<reference evidence="13 14" key="1">
    <citation type="submission" date="2020-04" db="EMBL/GenBank/DDBJ databases">
        <authorList>
            <person name="Alioto T."/>
            <person name="Alioto T."/>
            <person name="Gomez Garrido J."/>
        </authorList>
    </citation>
    <scope>NUCLEOTIDE SEQUENCE [LARGE SCALE GENOMIC DNA]</scope>
</reference>
<evidence type="ECO:0000256" key="4">
    <source>
        <dbReference type="ARBA" id="ARBA00022737"/>
    </source>
</evidence>
<dbReference type="CDD" id="cd04591">
    <property type="entry name" value="CBS_pair_voltage-gated_CLC_euk_bac"/>
    <property type="match status" value="1"/>
</dbReference>
<protein>
    <recommendedName>
        <fullName evidence="11">Chloride channel protein</fullName>
    </recommendedName>
</protein>
<evidence type="ECO:0000259" key="12">
    <source>
        <dbReference type="PROSITE" id="PS51371"/>
    </source>
</evidence>
<evidence type="ECO:0000256" key="8">
    <source>
        <dbReference type="ARBA" id="ARBA00023136"/>
    </source>
</evidence>
<feature type="transmembrane region" description="Helical" evidence="11">
    <location>
        <begin position="353"/>
        <end position="373"/>
    </location>
</feature>
<dbReference type="SMART" id="SM00116">
    <property type="entry name" value="CBS"/>
    <property type="match status" value="2"/>
</dbReference>
<keyword evidence="3 11" id="KW-0812">Transmembrane</keyword>
<comment type="caution">
    <text evidence="11">Lacks conserved residue(s) required for the propagation of feature annotation.</text>
</comment>
<dbReference type="GO" id="GO:0005254">
    <property type="term" value="F:chloride channel activity"/>
    <property type="evidence" value="ECO:0007669"/>
    <property type="project" value="UniProtKB-UniRule"/>
</dbReference>
<dbReference type="Proteomes" id="UP000494165">
    <property type="component" value="Unassembled WGS sequence"/>
</dbReference>
<gene>
    <name evidence="13" type="ORF">CLODIP_2_CD00330</name>
</gene>
<keyword evidence="4" id="KW-0677">Repeat</keyword>
<keyword evidence="14" id="KW-1185">Reference proteome</keyword>